<feature type="chain" id="PRO_5045707473" description="DUF5723 domain-containing protein" evidence="1">
    <location>
        <begin position="20"/>
        <end position="470"/>
    </location>
</feature>
<accession>A0ABP8KK18</accession>
<evidence type="ECO:0000313" key="4">
    <source>
        <dbReference type="Proteomes" id="UP001500936"/>
    </source>
</evidence>
<reference evidence="4" key="1">
    <citation type="journal article" date="2019" name="Int. J. Syst. Evol. Microbiol.">
        <title>The Global Catalogue of Microorganisms (GCM) 10K type strain sequencing project: providing services to taxonomists for standard genome sequencing and annotation.</title>
        <authorList>
            <consortium name="The Broad Institute Genomics Platform"/>
            <consortium name="The Broad Institute Genome Sequencing Center for Infectious Disease"/>
            <person name="Wu L."/>
            <person name="Ma J."/>
        </authorList>
    </citation>
    <scope>NUCLEOTIDE SEQUENCE [LARGE SCALE GENOMIC DNA]</scope>
    <source>
        <strain evidence="4">JCM 17925</strain>
    </source>
</reference>
<proteinExistence type="predicted"/>
<organism evidence="3 4">
    <name type="scientific">Nibrella viscosa</name>
    <dbReference type="NCBI Taxonomy" id="1084524"/>
    <lineage>
        <taxon>Bacteria</taxon>
        <taxon>Pseudomonadati</taxon>
        <taxon>Bacteroidota</taxon>
        <taxon>Cytophagia</taxon>
        <taxon>Cytophagales</taxon>
        <taxon>Spirosomataceae</taxon>
        <taxon>Nibrella</taxon>
    </lineage>
</organism>
<gene>
    <name evidence="3" type="ORF">GCM10023187_30590</name>
</gene>
<keyword evidence="4" id="KW-1185">Reference proteome</keyword>
<sequence length="470" mass="51056">MKHILLVVSVGLLSVAGQAQNLLGITTSPYGGTHRTYLNPALAADSPLAYDVNLFTANVHVDNNYVGYSAPYSLLTLLARNVPNRFRRPDGSLQFQMDYTREILNGKPKNGTLWGEVRGPALQFKTGPRGAVGFSSRLRAAAQVSGASERLLSAIRASLRDSAFFSIPSRDNQFSINTNTYSEVALTFAYTLLDGNGQKLLGGVTVKRLFGYTSGYLINRGLDYQIAFDQTARDEGYLQVNRVDADLGYTTYLQGRTLSPRTLINTDAPGSGWGFDLGVSYIAQVDEDAPLLRLSGSLMDVGSIRYEGEAYDVQRQNVRFYPSDFDQVSGSEDIAGVLRQKLGVEPATGRRNFRSGLPTALNLAAEWQAPSGLAVSVMWFQDMRGLKAISMHQPTLIAVTPRFTTRLIELSIPVSYLNRGLLVGLAGRLGPFWLGSDNIVGLIGSGQNGFAPRGVDVYGGVAFGLNRKTL</sequence>
<dbReference type="Proteomes" id="UP001500936">
    <property type="component" value="Unassembled WGS sequence"/>
</dbReference>
<feature type="domain" description="DUF5723" evidence="2">
    <location>
        <begin position="40"/>
        <end position="437"/>
    </location>
</feature>
<dbReference type="EMBL" id="BAABHB010000005">
    <property type="protein sequence ID" value="GAA4408542.1"/>
    <property type="molecule type" value="Genomic_DNA"/>
</dbReference>
<dbReference type="InterPro" id="IPR043781">
    <property type="entry name" value="DUF5723"/>
</dbReference>
<protein>
    <recommendedName>
        <fullName evidence="2">DUF5723 domain-containing protein</fullName>
    </recommendedName>
</protein>
<comment type="caution">
    <text evidence="3">The sequence shown here is derived from an EMBL/GenBank/DDBJ whole genome shotgun (WGS) entry which is preliminary data.</text>
</comment>
<keyword evidence="1" id="KW-0732">Signal</keyword>
<evidence type="ECO:0000256" key="1">
    <source>
        <dbReference type="SAM" id="SignalP"/>
    </source>
</evidence>
<name>A0ABP8KK18_9BACT</name>
<evidence type="ECO:0000313" key="3">
    <source>
        <dbReference type="EMBL" id="GAA4408542.1"/>
    </source>
</evidence>
<dbReference type="RefSeq" id="WP_345268635.1">
    <property type="nucleotide sequence ID" value="NZ_BAABHB010000005.1"/>
</dbReference>
<evidence type="ECO:0000259" key="2">
    <source>
        <dbReference type="Pfam" id="PF18990"/>
    </source>
</evidence>
<feature type="signal peptide" evidence="1">
    <location>
        <begin position="1"/>
        <end position="19"/>
    </location>
</feature>
<dbReference type="Pfam" id="PF18990">
    <property type="entry name" value="DUF5723"/>
    <property type="match status" value="1"/>
</dbReference>